<dbReference type="AlphaFoldDB" id="A0A540NQ54"/>
<evidence type="ECO:0000313" key="2">
    <source>
        <dbReference type="Proteomes" id="UP000315295"/>
    </source>
</evidence>
<protein>
    <submittedName>
        <fullName evidence="1">Uncharacterized protein</fullName>
    </submittedName>
</protein>
<name>A0A540NQ54_MALBA</name>
<keyword evidence="2" id="KW-1185">Reference proteome</keyword>
<accession>A0A540NQ54</accession>
<gene>
    <name evidence="1" type="ORF">C1H46_001239</name>
</gene>
<proteinExistence type="predicted"/>
<comment type="caution">
    <text evidence="1">The sequence shown here is derived from an EMBL/GenBank/DDBJ whole genome shotgun (WGS) entry which is preliminary data.</text>
</comment>
<evidence type="ECO:0000313" key="1">
    <source>
        <dbReference type="EMBL" id="TQE13155.1"/>
    </source>
</evidence>
<dbReference type="Proteomes" id="UP000315295">
    <property type="component" value="Unassembled WGS sequence"/>
</dbReference>
<sequence length="64" mass="7860">MANLLINFEIDVEDLGTAYINRLWIDQFREWKYDLHNHYISFEGHEEVLTHLPLEFEHRMSECH</sequence>
<organism evidence="1 2">
    <name type="scientific">Malus baccata</name>
    <name type="common">Siberian crab apple</name>
    <name type="synonym">Pyrus baccata</name>
    <dbReference type="NCBI Taxonomy" id="106549"/>
    <lineage>
        <taxon>Eukaryota</taxon>
        <taxon>Viridiplantae</taxon>
        <taxon>Streptophyta</taxon>
        <taxon>Embryophyta</taxon>
        <taxon>Tracheophyta</taxon>
        <taxon>Spermatophyta</taxon>
        <taxon>Magnoliopsida</taxon>
        <taxon>eudicotyledons</taxon>
        <taxon>Gunneridae</taxon>
        <taxon>Pentapetalae</taxon>
        <taxon>rosids</taxon>
        <taxon>fabids</taxon>
        <taxon>Rosales</taxon>
        <taxon>Rosaceae</taxon>
        <taxon>Amygdaloideae</taxon>
        <taxon>Maleae</taxon>
        <taxon>Malus</taxon>
    </lineage>
</organism>
<reference evidence="1 2" key="1">
    <citation type="journal article" date="2019" name="G3 (Bethesda)">
        <title>Sequencing of a Wild Apple (Malus baccata) Genome Unravels the Differences Between Cultivated and Wild Apple Species Regarding Disease Resistance and Cold Tolerance.</title>
        <authorList>
            <person name="Chen X."/>
        </authorList>
    </citation>
    <scope>NUCLEOTIDE SEQUENCE [LARGE SCALE GENOMIC DNA]</scope>
    <source>
        <strain evidence="2">cv. Shandingzi</strain>
        <tissue evidence="1">Leaves</tissue>
    </source>
</reference>
<dbReference type="EMBL" id="VIEB01000013">
    <property type="protein sequence ID" value="TQE13155.1"/>
    <property type="molecule type" value="Genomic_DNA"/>
</dbReference>